<dbReference type="AlphaFoldDB" id="A0AAE8M097"/>
<evidence type="ECO:0000313" key="1">
    <source>
        <dbReference type="EMBL" id="SPJ71846.1"/>
    </source>
</evidence>
<evidence type="ECO:0000313" key="2">
    <source>
        <dbReference type="Proteomes" id="UP001187734"/>
    </source>
</evidence>
<reference evidence="1" key="1">
    <citation type="submission" date="2018-03" db="EMBL/GenBank/DDBJ databases">
        <authorList>
            <person name="Guldener U."/>
        </authorList>
    </citation>
    <scope>NUCLEOTIDE SEQUENCE</scope>
</reference>
<sequence>MEETLELKKGGFPSFFLGVAIRRIINGILISQSSYVDDILETSQLTNVRIVSTLMDVGVYPSANNSPNPVNPKVLQPFARFIVAVIRPNLEYMHIRRTMRTQTRHPDGRGKVYGKRILQFTTFASPFFGLYKDLVNKTEDNHTSFITSQSWRIVSSSHSDDLRRSQDQLPSKSIEILAKDAENCQNCRDIQDPQATTILSEPGNTQALHLRLFDADILNNFNQIFWNFLSKVVGFDGVPSVGMDLKATQEWARRTISTIIASEILSAIKYKMMILYLATASYAILSNARIFYSYIVANDPLQIHLPWALYSSVSTSNQSVPRNTRGTEHVSGMIKSNSKVLFLQDVATTTFG</sequence>
<keyword evidence="2" id="KW-1185">Reference proteome</keyword>
<gene>
    <name evidence="1" type="ORF">FTOL_01574</name>
</gene>
<name>A0AAE8M097_9HYPO</name>
<dbReference type="EMBL" id="ONZP01000049">
    <property type="protein sequence ID" value="SPJ71846.1"/>
    <property type="molecule type" value="Genomic_DNA"/>
</dbReference>
<evidence type="ECO:0008006" key="3">
    <source>
        <dbReference type="Google" id="ProtNLM"/>
    </source>
</evidence>
<protein>
    <recommendedName>
        <fullName evidence="3">Reverse transcriptase Ty1/copia-type domain-containing protein</fullName>
    </recommendedName>
</protein>
<dbReference type="Proteomes" id="UP001187734">
    <property type="component" value="Unassembled WGS sequence"/>
</dbReference>
<accession>A0AAE8M097</accession>
<proteinExistence type="predicted"/>
<comment type="caution">
    <text evidence="1">The sequence shown here is derived from an EMBL/GenBank/DDBJ whole genome shotgun (WGS) entry which is preliminary data.</text>
</comment>
<organism evidence="1 2">
    <name type="scientific">Fusarium torulosum</name>
    <dbReference type="NCBI Taxonomy" id="33205"/>
    <lineage>
        <taxon>Eukaryota</taxon>
        <taxon>Fungi</taxon>
        <taxon>Dikarya</taxon>
        <taxon>Ascomycota</taxon>
        <taxon>Pezizomycotina</taxon>
        <taxon>Sordariomycetes</taxon>
        <taxon>Hypocreomycetidae</taxon>
        <taxon>Hypocreales</taxon>
        <taxon>Nectriaceae</taxon>
        <taxon>Fusarium</taxon>
    </lineage>
</organism>